<protein>
    <submittedName>
        <fullName evidence="2">Uncharacterized protein</fullName>
    </submittedName>
</protein>
<organism evidence="2 3">
    <name type="scientific">Cherax quadricarinatus</name>
    <name type="common">Australian red claw crayfish</name>
    <dbReference type="NCBI Taxonomy" id="27406"/>
    <lineage>
        <taxon>Eukaryota</taxon>
        <taxon>Metazoa</taxon>
        <taxon>Ecdysozoa</taxon>
        <taxon>Arthropoda</taxon>
        <taxon>Crustacea</taxon>
        <taxon>Multicrustacea</taxon>
        <taxon>Malacostraca</taxon>
        <taxon>Eumalacostraca</taxon>
        <taxon>Eucarida</taxon>
        <taxon>Decapoda</taxon>
        <taxon>Pleocyemata</taxon>
        <taxon>Astacidea</taxon>
        <taxon>Parastacoidea</taxon>
        <taxon>Parastacidae</taxon>
        <taxon>Cherax</taxon>
    </lineage>
</organism>
<dbReference type="EMBL" id="JARKIK010000044">
    <property type="protein sequence ID" value="KAK8736616.1"/>
    <property type="molecule type" value="Genomic_DNA"/>
</dbReference>
<evidence type="ECO:0000313" key="3">
    <source>
        <dbReference type="Proteomes" id="UP001445076"/>
    </source>
</evidence>
<name>A0AAW0WWZ6_CHEQU</name>
<reference evidence="2 3" key="1">
    <citation type="journal article" date="2024" name="BMC Genomics">
        <title>Genome assembly of redclaw crayfish (Cherax quadricarinatus) provides insights into its immune adaptation and hypoxia tolerance.</title>
        <authorList>
            <person name="Liu Z."/>
            <person name="Zheng J."/>
            <person name="Li H."/>
            <person name="Fang K."/>
            <person name="Wang S."/>
            <person name="He J."/>
            <person name="Zhou D."/>
            <person name="Weng S."/>
            <person name="Chi M."/>
            <person name="Gu Z."/>
            <person name="He J."/>
            <person name="Li F."/>
            <person name="Wang M."/>
        </authorList>
    </citation>
    <scope>NUCLEOTIDE SEQUENCE [LARGE SCALE GENOMIC DNA]</scope>
    <source>
        <strain evidence="2">ZL_2023a</strain>
    </source>
</reference>
<sequence>MSHKGEESDGKKVKKNNRRVKVPGVTKLQVLDKLKVGVKPFELVSEFGLKYSTIMKIKYDETVIRAGGTVEAGGGGLVKQETVCSSSSDHHHRLYEHTNPRTQKHYSNRNLETEKYETIASTSGLQSRCKKKCPACSAIVHVRKYICQCGHNFLAEKEILKKRRDDKMEKAGLIAHKNGNLWRAFDAIKKQ</sequence>
<gene>
    <name evidence="2" type="ORF">OTU49_005094</name>
</gene>
<proteinExistence type="predicted"/>
<comment type="caution">
    <text evidence="2">The sequence shown here is derived from an EMBL/GenBank/DDBJ whole genome shotgun (WGS) entry which is preliminary data.</text>
</comment>
<feature type="non-terminal residue" evidence="2">
    <location>
        <position position="191"/>
    </location>
</feature>
<evidence type="ECO:0000313" key="2">
    <source>
        <dbReference type="EMBL" id="KAK8736616.1"/>
    </source>
</evidence>
<dbReference type="Proteomes" id="UP001445076">
    <property type="component" value="Unassembled WGS sequence"/>
</dbReference>
<feature type="compositionally biased region" description="Basic and acidic residues" evidence="1">
    <location>
        <begin position="1"/>
        <end position="11"/>
    </location>
</feature>
<dbReference type="AlphaFoldDB" id="A0AAW0WWZ6"/>
<evidence type="ECO:0000256" key="1">
    <source>
        <dbReference type="SAM" id="MobiDB-lite"/>
    </source>
</evidence>
<keyword evidence="3" id="KW-1185">Reference proteome</keyword>
<accession>A0AAW0WWZ6</accession>
<feature type="region of interest" description="Disordered" evidence="1">
    <location>
        <begin position="1"/>
        <end position="20"/>
    </location>
</feature>